<protein>
    <recommendedName>
        <fullName evidence="3">Outer membrane protein beta-barrel domain-containing protein</fullName>
    </recommendedName>
</protein>
<keyword evidence="2" id="KW-1185">Reference proteome</keyword>
<gene>
    <name evidence="1" type="ORF">HE1_00602</name>
</gene>
<name>A0A023DZ28_9PROT</name>
<dbReference type="EMBL" id="BAUP01000077">
    <property type="protein sequence ID" value="GAJ46275.1"/>
    <property type="molecule type" value="Genomic_DNA"/>
</dbReference>
<sequence length="357" mass="38178">MQKKDKFLSGIGIFMGIGGTSMSTNPGGSGSASWPIKAESFGEDGEVKGKFKISSTLESLDAMGYTGSSNPTTEEPFVDGTLITTTVAADVSATATIKGEGVDVEDDPDIHTCAVEKVETAGTAANPDVLYTVKGTTTTKIDPSTATLEGIQDNFIDFGQKGLVKNTSGFSWNLGVLMQKTLNCYTMGFRCAFGTNGSSSQLKYKTGGLGLKVVENQNFVGSLGISDERSTEFRLKNKWFAEFIFEFGYVVAQRLQLFVGPGVILQNQKLSYIGESGQSSSSLSKTVTGSVLACGARYALNQNATLGLEYQRQWLGKKSWDNVASIVPKDIYCCGVPVSKTNTNLFLVTLTYMFSGK</sequence>
<dbReference type="InterPro" id="IPR011250">
    <property type="entry name" value="OMP/PagP_B-barrel"/>
</dbReference>
<dbReference type="SUPFAM" id="SSF56925">
    <property type="entry name" value="OMPA-like"/>
    <property type="match status" value="1"/>
</dbReference>
<comment type="caution">
    <text evidence="1">The sequence shown here is derived from an EMBL/GenBank/DDBJ whole genome shotgun (WGS) entry which is preliminary data.</text>
</comment>
<evidence type="ECO:0000313" key="1">
    <source>
        <dbReference type="EMBL" id="GAJ46275.1"/>
    </source>
</evidence>
<evidence type="ECO:0008006" key="3">
    <source>
        <dbReference type="Google" id="ProtNLM"/>
    </source>
</evidence>
<dbReference type="AlphaFoldDB" id="A0A023DZ28"/>
<proteinExistence type="predicted"/>
<reference evidence="1 2" key="1">
    <citation type="journal article" date="2014" name="FEMS Microbiol. Lett.">
        <title>Draft genome sequences of three Holospora species (Holospora obtusa, Holospora undulata, and Holospora elegans), endonuclear symbiotic bacteria of the ciliate Paramecium caudatum.</title>
        <authorList>
            <person name="Dohra H."/>
            <person name="Tanaka K."/>
            <person name="Suzuki T."/>
            <person name="Fujishima M."/>
            <person name="Suzuki H."/>
        </authorList>
    </citation>
    <scope>NUCLEOTIDE SEQUENCE [LARGE SCALE GENOMIC DNA]</scope>
    <source>
        <strain evidence="1 2">E1</strain>
    </source>
</reference>
<evidence type="ECO:0000313" key="2">
    <source>
        <dbReference type="Proteomes" id="UP000024842"/>
    </source>
</evidence>
<organism evidence="1 2">
    <name type="scientific">Holospora elegans E1</name>
    <dbReference type="NCBI Taxonomy" id="1427503"/>
    <lineage>
        <taxon>Bacteria</taxon>
        <taxon>Pseudomonadati</taxon>
        <taxon>Pseudomonadota</taxon>
        <taxon>Alphaproteobacteria</taxon>
        <taxon>Holosporales</taxon>
        <taxon>Holosporaceae</taxon>
        <taxon>Holospora</taxon>
    </lineage>
</organism>
<accession>A0A023DZ28</accession>
<dbReference type="Proteomes" id="UP000024842">
    <property type="component" value="Unassembled WGS sequence"/>
</dbReference>
<dbReference type="RefSeq" id="WP_035544606.1">
    <property type="nucleotide sequence ID" value="NZ_BAUP01000077.1"/>
</dbReference>
<dbReference type="Gene3D" id="2.40.160.20">
    <property type="match status" value="1"/>
</dbReference>